<dbReference type="AlphaFoldDB" id="A0A0X8P588"/>
<dbReference type="SUPFAM" id="SSF51366">
    <property type="entry name" value="Ribulose-phoshate binding barrel"/>
    <property type="match status" value="1"/>
</dbReference>
<evidence type="ECO:0000313" key="1">
    <source>
        <dbReference type="EMBL" id="AMG40109.2"/>
    </source>
</evidence>
<dbReference type="Proteomes" id="UP000060602">
    <property type="component" value="Chromosome"/>
</dbReference>
<name>A0A0X8P588_ALCXX</name>
<evidence type="ECO:0000313" key="2">
    <source>
        <dbReference type="Proteomes" id="UP000060602"/>
    </source>
</evidence>
<reference evidence="2" key="1">
    <citation type="submission" date="2015-12" db="EMBL/GenBank/DDBJ databases">
        <title>FDA dAtabase for Regulatory Grade micrObial Sequences (FDA-ARGOS): Supporting development and validation of Infectious Disease Dx tests.</title>
        <authorList>
            <person name="Case J."/>
            <person name="Tallon L."/>
            <person name="Sadzewicz L."/>
            <person name="Sengamalay N."/>
            <person name="Ott S."/>
            <person name="Godinez A."/>
            <person name="Nagaraj S."/>
            <person name="Nadendla S."/>
            <person name="Sichtig H."/>
        </authorList>
    </citation>
    <scope>NUCLEOTIDE SEQUENCE [LARGE SCALE GENOMIC DNA]</scope>
    <source>
        <strain evidence="2">FDAARGOS_147</strain>
    </source>
</reference>
<gene>
    <name evidence="1" type="ORF">AL504_02345</name>
</gene>
<dbReference type="EMBL" id="CP014060">
    <property type="protein sequence ID" value="AMG40109.2"/>
    <property type="molecule type" value="Genomic_DNA"/>
</dbReference>
<dbReference type="InterPro" id="IPR011060">
    <property type="entry name" value="RibuloseP-bd_barrel"/>
</dbReference>
<accession>A0A0X8P588</accession>
<organism evidence="1 2">
    <name type="scientific">Alcaligenes xylosoxydans xylosoxydans</name>
    <name type="common">Achromobacter xylosoxidans</name>
    <dbReference type="NCBI Taxonomy" id="85698"/>
    <lineage>
        <taxon>Bacteria</taxon>
        <taxon>Pseudomonadati</taxon>
        <taxon>Pseudomonadota</taxon>
        <taxon>Betaproteobacteria</taxon>
        <taxon>Burkholderiales</taxon>
        <taxon>Alcaligenaceae</taxon>
        <taxon>Achromobacter</taxon>
    </lineage>
</organism>
<protein>
    <submittedName>
        <fullName evidence="1">4-hydroxythreonine-4-phosphate dehydrogenase</fullName>
    </submittedName>
</protein>
<sequence length="237" mass="24557">MNATFEPFIIQDIMPADFIFMLTRNDRTVADAAAHLDTALACGVRHIGFKDIGQPLPVLRRLNRAIREAGARSYLEVVSQDRDSELASVRAALELDVDCVLGGTHAADALPLLADSRIRYYPFPGQVHGHPSILGGSREDIARSAAQLAGLPGVHGLDLLAYRASVDVPALMAQVCAAGAPVIVAGSLDTPERIRAACRAGAAGFTVGTAALDGRFAAARAGLAGQLAAIQAAAAGA</sequence>
<proteinExistence type="predicted"/>
<dbReference type="RefSeq" id="WP_104021473.1">
    <property type="nucleotide sequence ID" value="NZ_CP014060.2"/>
</dbReference>